<name>A0A2N6TEV5_FUSNU</name>
<dbReference type="Gene3D" id="3.20.20.70">
    <property type="entry name" value="Aldolase class I"/>
    <property type="match status" value="1"/>
</dbReference>
<dbReference type="AlphaFoldDB" id="A0A2N6TEV5"/>
<dbReference type="GO" id="GO:0051536">
    <property type="term" value="F:iron-sulfur cluster binding"/>
    <property type="evidence" value="ECO:0007669"/>
    <property type="project" value="UniProtKB-KW"/>
</dbReference>
<dbReference type="PANTHER" id="PTHR11228">
    <property type="entry name" value="RADICAL SAM DOMAIN PROTEIN"/>
    <property type="match status" value="1"/>
</dbReference>
<evidence type="ECO:0000256" key="4">
    <source>
        <dbReference type="ARBA" id="ARBA00023014"/>
    </source>
</evidence>
<dbReference type="Pfam" id="PF04055">
    <property type="entry name" value="Radical_SAM"/>
    <property type="match status" value="1"/>
</dbReference>
<feature type="domain" description="Radical SAM core" evidence="5">
    <location>
        <begin position="90"/>
        <end position="318"/>
    </location>
</feature>
<dbReference type="SFLD" id="SFLDS00029">
    <property type="entry name" value="Radical_SAM"/>
    <property type="match status" value="1"/>
</dbReference>
<keyword evidence="3" id="KW-0408">Iron</keyword>
<dbReference type="InterPro" id="IPR058240">
    <property type="entry name" value="rSAM_sf"/>
</dbReference>
<dbReference type="Proteomes" id="UP000235733">
    <property type="component" value="Unassembled WGS sequence"/>
</dbReference>
<accession>A0A2N6TEV5</accession>
<keyword evidence="2" id="KW-0479">Metal-binding</keyword>
<dbReference type="InterPro" id="IPR023885">
    <property type="entry name" value="4Fe4S-binding_SPASM_dom"/>
</dbReference>
<dbReference type="GO" id="GO:0003824">
    <property type="term" value="F:catalytic activity"/>
    <property type="evidence" value="ECO:0007669"/>
    <property type="project" value="InterPro"/>
</dbReference>
<dbReference type="RefSeq" id="WP_158393662.1">
    <property type="nucleotide sequence ID" value="NZ_PNHC01000014.1"/>
</dbReference>
<proteinExistence type="predicted"/>
<sequence length="437" mass="50748">MCQDNFLEIDGTKTYILKNFSIEKYESKYIVIKKNKWIVLENDSQKEIFNLLSMSKKIEDIFKNFEEEDILNVLTQIEAKKFEIEEMNDEERTKGAYIYLTNECNLTCSHCYMNSGKKNKNELTTEEIKKLLLALNKKMYTHITFTGGEVFLKKEFDSILKFSKKLGLKNIVLTNGTLATKKMISELAPFIDEVQVSIDGYDEKTNSEIRGKGNFNLAKQAVENFLENGVKTVIAITPQYENLSEKLDGYKKFSKDLLEKFEKNFKIKFSLELLDGRDFKSDIDKNKKYNFQLSRLIDEIYPNEKINNFALNYENGGYIINCGYGELTFSSNGDIFMCSLIEKIDKINNVRNINFDLSEVEDLTKKVKDNTSSLNIKPCKNCSLKYICGGGCRIKYLSSLETTKILNCEELIRKKCTIETKNYFYKLMIESNEYLFS</sequence>
<organism evidence="6 7">
    <name type="scientific">Fusobacterium nucleatum</name>
    <dbReference type="NCBI Taxonomy" id="851"/>
    <lineage>
        <taxon>Bacteria</taxon>
        <taxon>Fusobacteriati</taxon>
        <taxon>Fusobacteriota</taxon>
        <taxon>Fusobacteriia</taxon>
        <taxon>Fusobacteriales</taxon>
        <taxon>Fusobacteriaceae</taxon>
        <taxon>Fusobacterium</taxon>
    </lineage>
</organism>
<dbReference type="InterPro" id="IPR050377">
    <property type="entry name" value="Radical_SAM_PqqE_MftC-like"/>
</dbReference>
<dbReference type="PANTHER" id="PTHR11228:SF7">
    <property type="entry name" value="PQQA PEPTIDE CYCLASE"/>
    <property type="match status" value="1"/>
</dbReference>
<dbReference type="NCBIfam" id="TIGR04085">
    <property type="entry name" value="rSAM_more_4Fe4S"/>
    <property type="match status" value="1"/>
</dbReference>
<keyword evidence="1" id="KW-0949">S-adenosyl-L-methionine</keyword>
<evidence type="ECO:0000256" key="2">
    <source>
        <dbReference type="ARBA" id="ARBA00022723"/>
    </source>
</evidence>
<reference evidence="6 7" key="1">
    <citation type="submission" date="2017-09" db="EMBL/GenBank/DDBJ databases">
        <title>Bacterial strain isolated from the female urinary microbiota.</title>
        <authorList>
            <person name="Thomas-White K."/>
            <person name="Kumar N."/>
            <person name="Forster S."/>
            <person name="Putonti C."/>
            <person name="Lawley T."/>
            <person name="Wolfe A.J."/>
        </authorList>
    </citation>
    <scope>NUCLEOTIDE SEQUENCE [LARGE SCALE GENOMIC DNA]</scope>
    <source>
        <strain evidence="6 7">UMB0249</strain>
    </source>
</reference>
<dbReference type="EMBL" id="PNHC01000014">
    <property type="protein sequence ID" value="PMC67859.1"/>
    <property type="molecule type" value="Genomic_DNA"/>
</dbReference>
<evidence type="ECO:0000313" key="6">
    <source>
        <dbReference type="EMBL" id="PMC67859.1"/>
    </source>
</evidence>
<comment type="caution">
    <text evidence="6">The sequence shown here is derived from an EMBL/GenBank/DDBJ whole genome shotgun (WGS) entry which is preliminary data.</text>
</comment>
<evidence type="ECO:0000259" key="5">
    <source>
        <dbReference type="PROSITE" id="PS51918"/>
    </source>
</evidence>
<dbReference type="CDD" id="cd01335">
    <property type="entry name" value="Radical_SAM"/>
    <property type="match status" value="1"/>
</dbReference>
<evidence type="ECO:0000256" key="1">
    <source>
        <dbReference type="ARBA" id="ARBA00022691"/>
    </source>
</evidence>
<dbReference type="SFLD" id="SFLDG01067">
    <property type="entry name" value="SPASM/twitch_domain_containing"/>
    <property type="match status" value="1"/>
</dbReference>
<dbReference type="PROSITE" id="PS51918">
    <property type="entry name" value="RADICAL_SAM"/>
    <property type="match status" value="1"/>
</dbReference>
<dbReference type="InterPro" id="IPR007197">
    <property type="entry name" value="rSAM"/>
</dbReference>
<dbReference type="InterPro" id="IPR013785">
    <property type="entry name" value="Aldolase_TIM"/>
</dbReference>
<gene>
    <name evidence="6" type="ORF">CJ209_11530</name>
</gene>
<protein>
    <recommendedName>
        <fullName evidence="5">Radical SAM core domain-containing protein</fullName>
    </recommendedName>
</protein>
<dbReference type="SUPFAM" id="SSF102114">
    <property type="entry name" value="Radical SAM enzymes"/>
    <property type="match status" value="1"/>
</dbReference>
<keyword evidence="4" id="KW-0411">Iron-sulfur</keyword>
<evidence type="ECO:0000313" key="7">
    <source>
        <dbReference type="Proteomes" id="UP000235733"/>
    </source>
</evidence>
<evidence type="ECO:0000256" key="3">
    <source>
        <dbReference type="ARBA" id="ARBA00023004"/>
    </source>
</evidence>
<dbReference type="GO" id="GO:0046872">
    <property type="term" value="F:metal ion binding"/>
    <property type="evidence" value="ECO:0007669"/>
    <property type="project" value="UniProtKB-KW"/>
</dbReference>